<evidence type="ECO:0000313" key="2">
    <source>
        <dbReference type="Proteomes" id="UP001345219"/>
    </source>
</evidence>
<keyword evidence="2" id="KW-1185">Reference proteome</keyword>
<dbReference type="EMBL" id="JAXIOK010000003">
    <property type="protein sequence ID" value="KAK4775524.1"/>
    <property type="molecule type" value="Genomic_DNA"/>
</dbReference>
<proteinExistence type="predicted"/>
<dbReference type="GO" id="GO:0009451">
    <property type="term" value="P:RNA modification"/>
    <property type="evidence" value="ECO:0007669"/>
    <property type="project" value="InterPro"/>
</dbReference>
<protein>
    <submittedName>
        <fullName evidence="1">Uncharacterized protein</fullName>
    </submittedName>
</protein>
<dbReference type="InterPro" id="IPR011990">
    <property type="entry name" value="TPR-like_helical_dom_sf"/>
</dbReference>
<dbReference type="InterPro" id="IPR046960">
    <property type="entry name" value="PPR_At4g14850-like_plant"/>
</dbReference>
<dbReference type="AlphaFoldDB" id="A0AAN7L0P7"/>
<accession>A0AAN7L0P7</accession>
<dbReference type="PANTHER" id="PTHR47926">
    <property type="entry name" value="PENTATRICOPEPTIDE REPEAT-CONTAINING PROTEIN"/>
    <property type="match status" value="1"/>
</dbReference>
<dbReference type="PANTHER" id="PTHR47926:SF347">
    <property type="entry name" value="PENTATRICOPEPTIDE REPEAT-CONTAINING PROTEIN"/>
    <property type="match status" value="1"/>
</dbReference>
<name>A0AAN7L0P7_9MYRT</name>
<gene>
    <name evidence="1" type="ORF">SAY87_023485</name>
</gene>
<dbReference type="GO" id="GO:0003723">
    <property type="term" value="F:RNA binding"/>
    <property type="evidence" value="ECO:0007669"/>
    <property type="project" value="InterPro"/>
</dbReference>
<dbReference type="Gene3D" id="1.25.40.10">
    <property type="entry name" value="Tetratricopeptide repeat domain"/>
    <property type="match status" value="1"/>
</dbReference>
<dbReference type="Proteomes" id="UP001345219">
    <property type="component" value="Chromosome 18"/>
</dbReference>
<evidence type="ECO:0000313" key="1">
    <source>
        <dbReference type="EMBL" id="KAK4775524.1"/>
    </source>
</evidence>
<sequence length="156" mass="16902">MLPLAAVLFYCRATASPSAPCLRVLFCFLSSQVCPTGDYLRKSHALIVTLGNAANAFLSAKLISLYATASGIYFSTEVFRQTPNKDAFLWNSITKSHFSNGLFSQSLELFCAMNSAGWLLDQFTVPIVAVACGEAGRHDFGMCIHGITLKCGPFMV</sequence>
<comment type="caution">
    <text evidence="1">The sequence shown here is derived from an EMBL/GenBank/DDBJ whole genome shotgun (WGS) entry which is preliminary data.</text>
</comment>
<reference evidence="1 2" key="1">
    <citation type="journal article" date="2023" name="Hortic Res">
        <title>Pangenome of water caltrop reveals structural variations and asymmetric subgenome divergence after allopolyploidization.</title>
        <authorList>
            <person name="Zhang X."/>
            <person name="Chen Y."/>
            <person name="Wang L."/>
            <person name="Yuan Y."/>
            <person name="Fang M."/>
            <person name="Shi L."/>
            <person name="Lu R."/>
            <person name="Comes H.P."/>
            <person name="Ma Y."/>
            <person name="Chen Y."/>
            <person name="Huang G."/>
            <person name="Zhou Y."/>
            <person name="Zheng Z."/>
            <person name="Qiu Y."/>
        </authorList>
    </citation>
    <scope>NUCLEOTIDE SEQUENCE [LARGE SCALE GENOMIC DNA]</scope>
    <source>
        <tissue evidence="1">Roots</tissue>
    </source>
</reference>
<organism evidence="1 2">
    <name type="scientific">Trapa incisa</name>
    <dbReference type="NCBI Taxonomy" id="236973"/>
    <lineage>
        <taxon>Eukaryota</taxon>
        <taxon>Viridiplantae</taxon>
        <taxon>Streptophyta</taxon>
        <taxon>Embryophyta</taxon>
        <taxon>Tracheophyta</taxon>
        <taxon>Spermatophyta</taxon>
        <taxon>Magnoliopsida</taxon>
        <taxon>eudicotyledons</taxon>
        <taxon>Gunneridae</taxon>
        <taxon>Pentapetalae</taxon>
        <taxon>rosids</taxon>
        <taxon>malvids</taxon>
        <taxon>Myrtales</taxon>
        <taxon>Lythraceae</taxon>
        <taxon>Trapa</taxon>
    </lineage>
</organism>